<keyword evidence="2" id="KW-0378">Hydrolase</keyword>
<evidence type="ECO:0000313" key="6">
    <source>
        <dbReference type="EMBL" id="AOT69859.1"/>
    </source>
</evidence>
<dbReference type="Gene3D" id="3.30.70.360">
    <property type="match status" value="1"/>
</dbReference>
<gene>
    <name evidence="6" type="ORF">Gferi_09875</name>
</gene>
<dbReference type="NCBIfam" id="NF006771">
    <property type="entry name" value="PRK09290.1-5"/>
    <property type="match status" value="1"/>
</dbReference>
<dbReference type="InterPro" id="IPR036264">
    <property type="entry name" value="Bact_exopeptidase_dim_dom"/>
</dbReference>
<dbReference type="STRING" id="1424294.Gferi_09875"/>
<evidence type="ECO:0000313" key="7">
    <source>
        <dbReference type="Proteomes" id="UP000095743"/>
    </source>
</evidence>
<evidence type="ECO:0000256" key="1">
    <source>
        <dbReference type="ARBA" id="ARBA00006153"/>
    </source>
</evidence>
<accession>A0A1D8GG20</accession>
<reference evidence="6 7" key="1">
    <citation type="submission" date="2016-09" db="EMBL/GenBank/DDBJ databases">
        <title>Genomic analysis reveals versatility of anaerobic energy metabolism of Geosporobacter ferrireducens IRF9 of phylum Firmicutes.</title>
        <authorList>
            <person name="Kim S.-J."/>
        </authorList>
    </citation>
    <scope>NUCLEOTIDE SEQUENCE [LARGE SCALE GENOMIC DNA]</scope>
    <source>
        <strain evidence="6 7">IRF9</strain>
    </source>
</reference>
<sequence>MKLDISRLQRTIDQINGIETTQEEGVNRLALTDGDMKARRLFKEICSSIGLKIWEDEIGNIWARKEGLDPTLPAVLCGSHLDTVPNGGRYDGLLGVMTAVEVLQLIQERELEHDHPIEVVVFSIEESSRFNLSTVGSKALTGELNPSSLKNCIDQQGKSLYDVLLKKGYFPDEVEKIKIDPSQYKAFVEMHIEQGPVLYRESIDIGVVEAIAAPIRFQLNLLGEEAHSGACPMKMRKDALTAAAEIILEIEKKGIEESVHQTVTTTGICRVFPGAMNVVPGEVDLYVDIRGIDIMSMMRAVTDIVQKVEEICKKRQVQQIVKIISQEKPVLLNKRMMEAVKENCRRLGLSHKQMASGAGHDAMNIAKILPTALIFVPCVDGISHNKKERVEARDIENGLSLLYETILTLAQKDEDLNLEKEADV</sequence>
<feature type="binding site" evidence="3">
    <location>
        <position position="91"/>
    </location>
    <ligand>
        <name>Zn(2+)</name>
        <dbReference type="ChEBI" id="CHEBI:29105"/>
        <label>1</label>
    </ligand>
</feature>
<proteinExistence type="inferred from homology"/>
<protein>
    <recommendedName>
        <fullName evidence="5">Peptidase M20 dimerisation domain-containing protein</fullName>
    </recommendedName>
</protein>
<feature type="domain" description="Peptidase M20 dimerisation" evidence="5">
    <location>
        <begin position="217"/>
        <end position="314"/>
    </location>
</feature>
<dbReference type="NCBIfam" id="TIGR01879">
    <property type="entry name" value="hydantase"/>
    <property type="match status" value="1"/>
</dbReference>
<dbReference type="EMBL" id="CP017269">
    <property type="protein sequence ID" value="AOT69859.1"/>
    <property type="molecule type" value="Genomic_DNA"/>
</dbReference>
<evidence type="ECO:0000256" key="4">
    <source>
        <dbReference type="PIRSR" id="PIRSR001235-2"/>
    </source>
</evidence>
<dbReference type="PIRSF" id="PIRSF001235">
    <property type="entry name" value="Amidase_carbamoylase"/>
    <property type="match status" value="1"/>
</dbReference>
<feature type="binding site" evidence="3">
    <location>
        <position position="80"/>
    </location>
    <ligand>
        <name>Zn(2+)</name>
        <dbReference type="ChEBI" id="CHEBI:29105"/>
        <label>1</label>
    </ligand>
</feature>
<name>A0A1D8GG20_9FIRM</name>
<dbReference type="AlphaFoldDB" id="A0A1D8GG20"/>
<dbReference type="KEGG" id="gfe:Gferi_09875"/>
<feature type="binding site" evidence="4">
    <location>
        <position position="277"/>
    </location>
    <ligand>
        <name>allantoate</name>
        <dbReference type="ChEBI" id="CHEBI:17536"/>
    </ligand>
</feature>
<dbReference type="SUPFAM" id="SSF55031">
    <property type="entry name" value="Bacterial exopeptidase dimerisation domain"/>
    <property type="match status" value="1"/>
</dbReference>
<dbReference type="RefSeq" id="WP_069975980.1">
    <property type="nucleotide sequence ID" value="NZ_CP017269.1"/>
</dbReference>
<dbReference type="InterPro" id="IPR010158">
    <property type="entry name" value="Amidase_Cbmase"/>
</dbReference>
<feature type="binding site" evidence="3">
    <location>
        <position position="384"/>
    </location>
    <ligand>
        <name>Zn(2+)</name>
        <dbReference type="ChEBI" id="CHEBI:29105"/>
        <label>2</label>
    </ligand>
</feature>
<feature type="binding site" evidence="3">
    <location>
        <position position="91"/>
    </location>
    <ligand>
        <name>Zn(2+)</name>
        <dbReference type="ChEBI" id="CHEBI:29105"/>
        <label>2</label>
    </ligand>
</feature>
<feature type="binding site" evidence="4">
    <location>
        <position position="290"/>
    </location>
    <ligand>
        <name>allantoate</name>
        <dbReference type="ChEBI" id="CHEBI:17536"/>
    </ligand>
</feature>
<keyword evidence="3" id="KW-0479">Metal-binding</keyword>
<dbReference type="Gene3D" id="3.40.630.10">
    <property type="entry name" value="Zn peptidases"/>
    <property type="match status" value="1"/>
</dbReference>
<dbReference type="Proteomes" id="UP000095743">
    <property type="component" value="Chromosome"/>
</dbReference>
<dbReference type="SUPFAM" id="SSF53187">
    <property type="entry name" value="Zn-dependent exopeptidases"/>
    <property type="match status" value="1"/>
</dbReference>
<comment type="cofactor">
    <cofactor evidence="3">
        <name>Zn(2+)</name>
        <dbReference type="ChEBI" id="CHEBI:29105"/>
    </cofactor>
    <text evidence="3">Binds 2 Zn(2+) ions per subunit.</text>
</comment>
<feature type="binding site" evidence="3">
    <location>
        <position position="126"/>
    </location>
    <ligand>
        <name>Zn(2+)</name>
        <dbReference type="ChEBI" id="CHEBI:29105"/>
        <label>2</label>
    </ligand>
</feature>
<comment type="similarity">
    <text evidence="1">Belongs to the peptidase M20 family.</text>
</comment>
<keyword evidence="7" id="KW-1185">Reference proteome</keyword>
<dbReference type="Pfam" id="PF01546">
    <property type="entry name" value="Peptidase_M20"/>
    <property type="match status" value="1"/>
</dbReference>
<dbReference type="PANTHER" id="PTHR32494">
    <property type="entry name" value="ALLANTOATE DEIMINASE-RELATED"/>
    <property type="match status" value="1"/>
</dbReference>
<evidence type="ECO:0000259" key="5">
    <source>
        <dbReference type="Pfam" id="PF07687"/>
    </source>
</evidence>
<dbReference type="GO" id="GO:0016813">
    <property type="term" value="F:hydrolase activity, acting on carbon-nitrogen (but not peptide) bonds, in linear amidines"/>
    <property type="evidence" value="ECO:0007669"/>
    <property type="project" value="InterPro"/>
</dbReference>
<dbReference type="PANTHER" id="PTHR32494:SF5">
    <property type="entry name" value="ALLANTOATE AMIDOHYDROLASE"/>
    <property type="match status" value="1"/>
</dbReference>
<evidence type="ECO:0000256" key="2">
    <source>
        <dbReference type="ARBA" id="ARBA00022801"/>
    </source>
</evidence>
<keyword evidence="3" id="KW-0862">Zinc</keyword>
<dbReference type="InterPro" id="IPR011650">
    <property type="entry name" value="Peptidase_M20_dimer"/>
</dbReference>
<dbReference type="Pfam" id="PF07687">
    <property type="entry name" value="M20_dimer"/>
    <property type="match status" value="1"/>
</dbReference>
<organism evidence="6 7">
    <name type="scientific">Geosporobacter ferrireducens</name>
    <dbReference type="NCBI Taxonomy" id="1424294"/>
    <lineage>
        <taxon>Bacteria</taxon>
        <taxon>Bacillati</taxon>
        <taxon>Bacillota</taxon>
        <taxon>Clostridia</taxon>
        <taxon>Peptostreptococcales</taxon>
        <taxon>Thermotaleaceae</taxon>
        <taxon>Geosporobacter</taxon>
    </lineage>
</organism>
<dbReference type="GO" id="GO:0046872">
    <property type="term" value="F:metal ion binding"/>
    <property type="evidence" value="ECO:0007669"/>
    <property type="project" value="UniProtKB-KW"/>
</dbReference>
<feature type="binding site" evidence="4">
    <location>
        <position position="216"/>
    </location>
    <ligand>
        <name>allantoate</name>
        <dbReference type="ChEBI" id="CHEBI:17536"/>
    </ligand>
</feature>
<dbReference type="InterPro" id="IPR002933">
    <property type="entry name" value="Peptidase_M20"/>
</dbReference>
<dbReference type="CDD" id="cd03884">
    <property type="entry name" value="M20_bAS"/>
    <property type="match status" value="1"/>
</dbReference>
<evidence type="ECO:0000256" key="3">
    <source>
        <dbReference type="PIRSR" id="PIRSR001235-1"/>
    </source>
</evidence>
<feature type="binding site" evidence="3">
    <location>
        <position position="191"/>
    </location>
    <ligand>
        <name>Zn(2+)</name>
        <dbReference type="ChEBI" id="CHEBI:29105"/>
        <label>1</label>
    </ligand>
</feature>
<dbReference type="OrthoDB" id="9808195at2"/>